<dbReference type="PANTHER" id="PTHR21373:SF0">
    <property type="entry name" value="N-ALPHA-ACETYLTRANSFERASE 35, NATC AUXILIARY SUBUNIT"/>
    <property type="match status" value="1"/>
</dbReference>
<gene>
    <name evidence="4" type="ORF">ONB1V03_LOCUS16179</name>
</gene>
<evidence type="ECO:0000256" key="2">
    <source>
        <dbReference type="SAM" id="Coils"/>
    </source>
</evidence>
<dbReference type="Proteomes" id="UP000728032">
    <property type="component" value="Unassembled WGS sequence"/>
</dbReference>
<feature type="non-terminal residue" evidence="4">
    <location>
        <position position="1"/>
    </location>
</feature>
<evidence type="ECO:0000256" key="1">
    <source>
        <dbReference type="ARBA" id="ARBA00030494"/>
    </source>
</evidence>
<dbReference type="InterPro" id="IPR007244">
    <property type="entry name" value="Naa35_N"/>
</dbReference>
<dbReference type="AlphaFoldDB" id="A0A7R9QVP0"/>
<dbReference type="PANTHER" id="PTHR21373">
    <property type="entry name" value="GLUCOSE REPRESSIBLE PROTEIN MAK10"/>
    <property type="match status" value="1"/>
</dbReference>
<dbReference type="EMBL" id="CAJPVJ010017795">
    <property type="protein sequence ID" value="CAG2176746.1"/>
    <property type="molecule type" value="Genomic_DNA"/>
</dbReference>
<feature type="domain" description="NAA35-like TPR repeats" evidence="3">
    <location>
        <begin position="14"/>
        <end position="233"/>
    </location>
</feature>
<sequence>VTSGVAAAVEAAHKRAAELAKDGEHNPNAKELLDTFFQRAVRPMATLTQICGHNRARQTEKLAQILEELTALQDEADKVDNYLNGFTQKSDPQTSHLGYYSTWVLYHILRVMTQYLLSGFELELYSPHEYQYIFWYLYEFLYGWIVSTLNRASNLILEQEVIADQIQQQMKGKSKKSRPKKRKQRPHYQQILIHQSLQHLNNGFYKAICGFKLDNKLPVPQSALNSEQIRYEH</sequence>
<dbReference type="GO" id="GO:0031417">
    <property type="term" value="C:NatC complex"/>
    <property type="evidence" value="ECO:0007669"/>
    <property type="project" value="InterPro"/>
</dbReference>
<keyword evidence="5" id="KW-1185">Reference proteome</keyword>
<evidence type="ECO:0000313" key="5">
    <source>
        <dbReference type="Proteomes" id="UP000728032"/>
    </source>
</evidence>
<dbReference type="Pfam" id="PF25789">
    <property type="entry name" value="TPR_NAA35"/>
    <property type="match status" value="1"/>
</dbReference>
<name>A0A7R9QVP0_9ACAR</name>
<proteinExistence type="predicted"/>
<dbReference type="OrthoDB" id="269405at2759"/>
<protein>
    <recommendedName>
        <fullName evidence="1">Protein MAK10 homolog</fullName>
    </recommendedName>
</protein>
<keyword evidence="2" id="KW-0175">Coiled coil</keyword>
<feature type="non-terminal residue" evidence="4">
    <location>
        <position position="233"/>
    </location>
</feature>
<feature type="coiled-coil region" evidence="2">
    <location>
        <begin position="55"/>
        <end position="82"/>
    </location>
</feature>
<accession>A0A7R9QVP0</accession>
<dbReference type="InterPro" id="IPR057982">
    <property type="entry name" value="TPR_NAA35"/>
</dbReference>
<evidence type="ECO:0000259" key="3">
    <source>
        <dbReference type="Pfam" id="PF25789"/>
    </source>
</evidence>
<organism evidence="4">
    <name type="scientific">Oppiella nova</name>
    <dbReference type="NCBI Taxonomy" id="334625"/>
    <lineage>
        <taxon>Eukaryota</taxon>
        <taxon>Metazoa</taxon>
        <taxon>Ecdysozoa</taxon>
        <taxon>Arthropoda</taxon>
        <taxon>Chelicerata</taxon>
        <taxon>Arachnida</taxon>
        <taxon>Acari</taxon>
        <taxon>Acariformes</taxon>
        <taxon>Sarcoptiformes</taxon>
        <taxon>Oribatida</taxon>
        <taxon>Brachypylina</taxon>
        <taxon>Oppioidea</taxon>
        <taxon>Oppiidae</taxon>
        <taxon>Oppiella</taxon>
    </lineage>
</organism>
<reference evidence="4" key="1">
    <citation type="submission" date="2020-11" db="EMBL/GenBank/DDBJ databases">
        <authorList>
            <person name="Tran Van P."/>
        </authorList>
    </citation>
    <scope>NUCLEOTIDE SEQUENCE</scope>
</reference>
<dbReference type="EMBL" id="OC932620">
    <property type="protein sequence ID" value="CAD7659584.1"/>
    <property type="molecule type" value="Genomic_DNA"/>
</dbReference>
<evidence type="ECO:0000313" key="4">
    <source>
        <dbReference type="EMBL" id="CAD7659584.1"/>
    </source>
</evidence>